<dbReference type="OrthoDB" id="7917283at2759"/>
<dbReference type="AlphaFoldDB" id="A0A811UHS1"/>
<proteinExistence type="predicted"/>
<sequence length="270" mass="31217">MKPAYLSVSQQHSSISISRNLKYYLLLLSCLQTFNGTKAYTISGRYCKQNVSVKYQVSVMREIQPVRRSLQLKYETDNAQTISKDTENYLTYEPRVRWETKSICCPGYRALFFGFCEPICDSACPRFSYCATPNRCECLPGYSEHHPNNKQEQLLDCRPFCEDGCPPHSYCVARNRCECRQGFSDTSKWWFLPLKCERIRCAAPDQRYDVKQGLCVKIEMSMEELMRKVAERLSKGLNDSVSLGSDEEEDEDEEVNEILPETTLGTRSEE</sequence>
<keyword evidence="3" id="KW-1185">Reference proteome</keyword>
<feature type="compositionally biased region" description="Acidic residues" evidence="1">
    <location>
        <begin position="245"/>
        <end position="256"/>
    </location>
</feature>
<dbReference type="InterPro" id="IPR053255">
    <property type="entry name" value="EGF-like_domain"/>
</dbReference>
<feature type="region of interest" description="Disordered" evidence="1">
    <location>
        <begin position="237"/>
        <end position="270"/>
    </location>
</feature>
<protein>
    <submittedName>
        <fullName evidence="2">(Mediterranean fruit fly) hypothetical protein</fullName>
    </submittedName>
</protein>
<dbReference type="PANTHER" id="PTHR24047:SF32">
    <property type="entry name" value="FI01909P-RELATED"/>
    <property type="match status" value="1"/>
</dbReference>
<evidence type="ECO:0000313" key="2">
    <source>
        <dbReference type="EMBL" id="CAD6997407.1"/>
    </source>
</evidence>
<dbReference type="Gene3D" id="2.10.25.10">
    <property type="entry name" value="Laminin"/>
    <property type="match status" value="2"/>
</dbReference>
<dbReference type="EMBL" id="CAJHJT010000012">
    <property type="protein sequence ID" value="CAD6997407.1"/>
    <property type="molecule type" value="Genomic_DNA"/>
</dbReference>
<dbReference type="Proteomes" id="UP000606786">
    <property type="component" value="Unassembled WGS sequence"/>
</dbReference>
<evidence type="ECO:0000313" key="3">
    <source>
        <dbReference type="Proteomes" id="UP000606786"/>
    </source>
</evidence>
<dbReference type="KEGG" id="ccat:101461603"/>
<dbReference type="PANTHER" id="PTHR24047">
    <property type="entry name" value="FI01909P-RELATED"/>
    <property type="match status" value="1"/>
</dbReference>
<reference evidence="2" key="1">
    <citation type="submission" date="2020-11" db="EMBL/GenBank/DDBJ databases">
        <authorList>
            <person name="Whitehead M."/>
        </authorList>
    </citation>
    <scope>NUCLEOTIDE SEQUENCE</scope>
    <source>
        <strain evidence="2">EGII</strain>
    </source>
</reference>
<evidence type="ECO:0000256" key="1">
    <source>
        <dbReference type="SAM" id="MobiDB-lite"/>
    </source>
</evidence>
<accession>A0A811UHS1</accession>
<organism evidence="2 3">
    <name type="scientific">Ceratitis capitata</name>
    <name type="common">Mediterranean fruit fly</name>
    <name type="synonym">Tephritis capitata</name>
    <dbReference type="NCBI Taxonomy" id="7213"/>
    <lineage>
        <taxon>Eukaryota</taxon>
        <taxon>Metazoa</taxon>
        <taxon>Ecdysozoa</taxon>
        <taxon>Arthropoda</taxon>
        <taxon>Hexapoda</taxon>
        <taxon>Insecta</taxon>
        <taxon>Pterygota</taxon>
        <taxon>Neoptera</taxon>
        <taxon>Endopterygota</taxon>
        <taxon>Diptera</taxon>
        <taxon>Brachycera</taxon>
        <taxon>Muscomorpha</taxon>
        <taxon>Tephritoidea</taxon>
        <taxon>Tephritidae</taxon>
        <taxon>Ceratitis</taxon>
        <taxon>Ceratitis</taxon>
    </lineage>
</organism>
<gene>
    <name evidence="2" type="ORF">CCAP1982_LOCUS6048</name>
</gene>
<comment type="caution">
    <text evidence="2">The sequence shown here is derived from an EMBL/GenBank/DDBJ whole genome shotgun (WGS) entry which is preliminary data.</text>
</comment>
<name>A0A811UHS1_CERCA</name>